<name>A0A4R8GSY4_9FIRM</name>
<evidence type="ECO:0000313" key="2">
    <source>
        <dbReference type="EMBL" id="TDX49123.1"/>
    </source>
</evidence>
<gene>
    <name evidence="2" type="ORF">C7959_12017</name>
</gene>
<accession>A0A4R8GSY4</accession>
<dbReference type="RefSeq" id="WP_134117467.1">
    <property type="nucleotide sequence ID" value="NZ_SOEG01000020.1"/>
</dbReference>
<comment type="caution">
    <text evidence="2">The sequence shown here is derived from an EMBL/GenBank/DDBJ whole genome shotgun (WGS) entry which is preliminary data.</text>
</comment>
<dbReference type="AlphaFoldDB" id="A0A4R8GSY4"/>
<dbReference type="EMBL" id="SOEG01000020">
    <property type="protein sequence ID" value="TDX49123.1"/>
    <property type="molecule type" value="Genomic_DNA"/>
</dbReference>
<proteinExistence type="predicted"/>
<reference evidence="2 3" key="1">
    <citation type="submission" date="2019-03" db="EMBL/GenBank/DDBJ databases">
        <title>Subsurface microbial communities from deep shales in Ohio and West Virginia, USA.</title>
        <authorList>
            <person name="Wrighton K."/>
        </authorList>
    </citation>
    <scope>NUCLEOTIDE SEQUENCE [LARGE SCALE GENOMIC DNA]</scope>
    <source>
        <strain evidence="2 3">MSL 6dP</strain>
    </source>
</reference>
<feature type="domain" description="DUF3797" evidence="1">
    <location>
        <begin position="4"/>
        <end position="43"/>
    </location>
</feature>
<evidence type="ECO:0000259" key="1">
    <source>
        <dbReference type="Pfam" id="PF12677"/>
    </source>
</evidence>
<dbReference type="InterPro" id="IPR024256">
    <property type="entry name" value="DUF3797"/>
</dbReference>
<evidence type="ECO:0000313" key="3">
    <source>
        <dbReference type="Proteomes" id="UP000295832"/>
    </source>
</evidence>
<protein>
    <submittedName>
        <fullName evidence="2">Uncharacterized protein DUF3797</fullName>
    </submittedName>
</protein>
<dbReference type="Proteomes" id="UP000295832">
    <property type="component" value="Unassembled WGS sequence"/>
</dbReference>
<keyword evidence="3" id="KW-1185">Reference proteome</keyword>
<sequence length="50" mass="5984">MRATLVIKLFRKYSKCPDCGKDIVKYEVKDDTCNLWCECGWEIECNEKDY</sequence>
<organism evidence="2 3">
    <name type="scientific">Orenia marismortui</name>
    <dbReference type="NCBI Taxonomy" id="46469"/>
    <lineage>
        <taxon>Bacteria</taxon>
        <taxon>Bacillati</taxon>
        <taxon>Bacillota</taxon>
        <taxon>Clostridia</taxon>
        <taxon>Halanaerobiales</taxon>
        <taxon>Halobacteroidaceae</taxon>
        <taxon>Orenia</taxon>
    </lineage>
</organism>
<dbReference type="Pfam" id="PF12677">
    <property type="entry name" value="DUF3797"/>
    <property type="match status" value="1"/>
</dbReference>